<sequence length="333" mass="37359">MISVEVSGSRFCIVPSLFQHIKDLHWKKKNRKSKSPSTSNKHKQKNGKEENDVVVFQLKHHANPDIFEYVLQFFLSGNLPDKNKLSYRKAEKLIEFVQPNITTPPSSSSSSSRQSNTLTTTPSTYNNVTTSNTNTTSNNNNKTSIPSQIDTFTTKIIDDGSISKLSFQSSSSDLPFIQDENDNINVPTTATTTKTGTKTNINTFQKISLREKSNAALIKLSQYNDTTYTVPITTYNYGIDIPEKSSSLTTENLFNGQQQQTTIPTINDSFTPIINNVDDSNKRNIVLTNNNSNSKRRSTKKILRSILGGVINNNNEPRLQMTHAEWCSTEYVV</sequence>
<keyword evidence="3" id="KW-1185">Reference proteome</keyword>
<evidence type="ECO:0000313" key="2">
    <source>
        <dbReference type="EMBL" id="OEU21082.1"/>
    </source>
</evidence>
<dbReference type="Proteomes" id="UP000095751">
    <property type="component" value="Unassembled WGS sequence"/>
</dbReference>
<protein>
    <recommendedName>
        <fullName evidence="4">BTB domain-containing protein</fullName>
    </recommendedName>
</protein>
<dbReference type="AlphaFoldDB" id="A0A1E7FSC5"/>
<name>A0A1E7FSC5_9STRA</name>
<feature type="compositionally biased region" description="Basic residues" evidence="1">
    <location>
        <begin position="28"/>
        <end position="45"/>
    </location>
</feature>
<dbReference type="KEGG" id="fcy:FRACYDRAFT_234708"/>
<reference evidence="2 3" key="1">
    <citation type="submission" date="2016-09" db="EMBL/GenBank/DDBJ databases">
        <title>Extensive genetic diversity and differential bi-allelic expression allows diatom success in the polar Southern Ocean.</title>
        <authorList>
            <consortium name="DOE Joint Genome Institute"/>
            <person name="Mock T."/>
            <person name="Otillar R.P."/>
            <person name="Strauss J."/>
            <person name="Dupont C."/>
            <person name="Frickenhaus S."/>
            <person name="Maumus F."/>
            <person name="Mcmullan M."/>
            <person name="Sanges R."/>
            <person name="Schmutz J."/>
            <person name="Toseland A."/>
            <person name="Valas R."/>
            <person name="Veluchamy A."/>
            <person name="Ward B.J."/>
            <person name="Allen A."/>
            <person name="Barry K."/>
            <person name="Falciatore A."/>
            <person name="Ferrante M."/>
            <person name="Fortunato A.E."/>
            <person name="Gloeckner G."/>
            <person name="Gruber A."/>
            <person name="Hipkin R."/>
            <person name="Janech M."/>
            <person name="Kroth P."/>
            <person name="Leese F."/>
            <person name="Lindquist E."/>
            <person name="Lyon B.R."/>
            <person name="Martin J."/>
            <person name="Mayer C."/>
            <person name="Parker M."/>
            <person name="Quesneville H."/>
            <person name="Raymond J."/>
            <person name="Uhlig C."/>
            <person name="Valentin K.U."/>
            <person name="Worden A.Z."/>
            <person name="Armbrust E.V."/>
            <person name="Bowler C."/>
            <person name="Green B."/>
            <person name="Moulton V."/>
            <person name="Van Oosterhout C."/>
            <person name="Grigoriev I."/>
        </authorList>
    </citation>
    <scope>NUCLEOTIDE SEQUENCE [LARGE SCALE GENOMIC DNA]</scope>
    <source>
        <strain evidence="2 3">CCMP1102</strain>
    </source>
</reference>
<evidence type="ECO:0008006" key="4">
    <source>
        <dbReference type="Google" id="ProtNLM"/>
    </source>
</evidence>
<dbReference type="EMBL" id="KV784354">
    <property type="protein sequence ID" value="OEU21082.1"/>
    <property type="molecule type" value="Genomic_DNA"/>
</dbReference>
<proteinExistence type="predicted"/>
<evidence type="ECO:0000256" key="1">
    <source>
        <dbReference type="SAM" id="MobiDB-lite"/>
    </source>
</evidence>
<feature type="compositionally biased region" description="Low complexity" evidence="1">
    <location>
        <begin position="103"/>
        <end position="144"/>
    </location>
</feature>
<gene>
    <name evidence="2" type="ORF">FRACYDRAFT_234708</name>
</gene>
<dbReference type="OrthoDB" id="55910at2759"/>
<dbReference type="InParanoid" id="A0A1E7FSC5"/>
<feature type="region of interest" description="Disordered" evidence="1">
    <location>
        <begin position="100"/>
        <end position="145"/>
    </location>
</feature>
<organism evidence="2 3">
    <name type="scientific">Fragilariopsis cylindrus CCMP1102</name>
    <dbReference type="NCBI Taxonomy" id="635003"/>
    <lineage>
        <taxon>Eukaryota</taxon>
        <taxon>Sar</taxon>
        <taxon>Stramenopiles</taxon>
        <taxon>Ochrophyta</taxon>
        <taxon>Bacillariophyta</taxon>
        <taxon>Bacillariophyceae</taxon>
        <taxon>Bacillariophycidae</taxon>
        <taxon>Bacillariales</taxon>
        <taxon>Bacillariaceae</taxon>
        <taxon>Fragilariopsis</taxon>
    </lineage>
</organism>
<feature type="region of interest" description="Disordered" evidence="1">
    <location>
        <begin position="28"/>
        <end position="50"/>
    </location>
</feature>
<evidence type="ECO:0000313" key="3">
    <source>
        <dbReference type="Proteomes" id="UP000095751"/>
    </source>
</evidence>
<accession>A0A1E7FSC5</accession>